<evidence type="ECO:0000256" key="2">
    <source>
        <dbReference type="SAM" id="SignalP"/>
    </source>
</evidence>
<keyword evidence="2" id="KW-0732">Signal</keyword>
<protein>
    <submittedName>
        <fullName evidence="3">Uncharacterized protein</fullName>
    </submittedName>
</protein>
<feature type="chain" id="PRO_5002532011" evidence="2">
    <location>
        <begin position="27"/>
        <end position="216"/>
    </location>
</feature>
<keyword evidence="1" id="KW-0812">Transmembrane</keyword>
<evidence type="ECO:0000256" key="1">
    <source>
        <dbReference type="SAM" id="Phobius"/>
    </source>
</evidence>
<dbReference type="EMBL" id="LBQB01000007">
    <property type="protein sequence ID" value="KKP69377.1"/>
    <property type="molecule type" value="Genomic_DNA"/>
</dbReference>
<dbReference type="AlphaFoldDB" id="A0A0G0EPX6"/>
<gene>
    <name evidence="3" type="ORF">UR67_C0007G0082</name>
</gene>
<keyword evidence="1" id="KW-1133">Transmembrane helix</keyword>
<organism evidence="3 4">
    <name type="scientific">candidate division CPR3 bacterium GW2011_GWF2_35_18</name>
    <dbReference type="NCBI Taxonomy" id="1618350"/>
    <lineage>
        <taxon>Bacteria</taxon>
        <taxon>Bacteria division CPR3</taxon>
    </lineage>
</organism>
<proteinExistence type="predicted"/>
<keyword evidence="1" id="KW-0472">Membrane</keyword>
<accession>A0A0G0EPX6</accession>
<reference evidence="3 4" key="1">
    <citation type="journal article" date="2015" name="Nature">
        <title>rRNA introns, odd ribosomes, and small enigmatic genomes across a large radiation of phyla.</title>
        <authorList>
            <person name="Brown C.T."/>
            <person name="Hug L.A."/>
            <person name="Thomas B.C."/>
            <person name="Sharon I."/>
            <person name="Castelle C.J."/>
            <person name="Singh A."/>
            <person name="Wilkins M.J."/>
            <person name="Williams K.H."/>
            <person name="Banfield J.F."/>
        </authorList>
    </citation>
    <scope>NUCLEOTIDE SEQUENCE [LARGE SCALE GENOMIC DNA]</scope>
</reference>
<feature type="signal peptide" evidence="2">
    <location>
        <begin position="1"/>
        <end position="26"/>
    </location>
</feature>
<dbReference type="STRING" id="1618350.UR67_C0007G0082"/>
<sequence>MKKYSIFFPFLFTLILLVVFAIPVKAADVQTVIFDTSNHYLGTCSYTDSTTWTLTEDLQVDLFQVWYKWNSGETELAFTVKKDGQDFLSGEVIRSQCDSYQTAWCNGDLKIDKVFPKGLYEAVVANPRQCSIPSGNGTVRLYKVETDSPSITVKTDQSTKSATKSAEVKETTATTTTQEYPESCEGFPNWIYFIYVSLGLSVILNIILSILILRKK</sequence>
<name>A0A0G0EPX6_UNCC3</name>
<evidence type="ECO:0000313" key="4">
    <source>
        <dbReference type="Proteomes" id="UP000034581"/>
    </source>
</evidence>
<evidence type="ECO:0000313" key="3">
    <source>
        <dbReference type="EMBL" id="KKP69377.1"/>
    </source>
</evidence>
<comment type="caution">
    <text evidence="3">The sequence shown here is derived from an EMBL/GenBank/DDBJ whole genome shotgun (WGS) entry which is preliminary data.</text>
</comment>
<dbReference type="Proteomes" id="UP000034581">
    <property type="component" value="Unassembled WGS sequence"/>
</dbReference>
<feature type="transmembrane region" description="Helical" evidence="1">
    <location>
        <begin position="190"/>
        <end position="213"/>
    </location>
</feature>